<dbReference type="PANTHER" id="PTHR21349:SF0">
    <property type="entry name" value="LARGE RIBOSOMAL SUBUNIT PROTEIN BL21M"/>
    <property type="match status" value="1"/>
</dbReference>
<evidence type="ECO:0000256" key="1">
    <source>
        <dbReference type="ARBA" id="ARBA00008563"/>
    </source>
</evidence>
<dbReference type="InterPro" id="IPR001787">
    <property type="entry name" value="Ribosomal_bL21"/>
</dbReference>
<comment type="caution">
    <text evidence="6">The sequence shown here is derived from an EMBL/GenBank/DDBJ whole genome shotgun (WGS) entry which is preliminary data.</text>
</comment>
<evidence type="ECO:0000256" key="3">
    <source>
        <dbReference type="ARBA" id="ARBA00023274"/>
    </source>
</evidence>
<evidence type="ECO:0000256" key="5">
    <source>
        <dbReference type="ARBA" id="ARBA00044129"/>
    </source>
</evidence>
<dbReference type="GO" id="GO:0006412">
    <property type="term" value="P:translation"/>
    <property type="evidence" value="ECO:0007669"/>
    <property type="project" value="InterPro"/>
</dbReference>
<reference evidence="7" key="1">
    <citation type="journal article" date="2019" name="Nat. Commun.">
        <title>Expansion of phycobilisome linker gene families in mesophilic red algae.</title>
        <authorList>
            <person name="Lee J."/>
            <person name="Kim D."/>
            <person name="Bhattacharya D."/>
            <person name="Yoon H.S."/>
        </authorList>
    </citation>
    <scope>NUCLEOTIDE SEQUENCE [LARGE SCALE GENOMIC DNA]</scope>
    <source>
        <strain evidence="7">CCMP 1328</strain>
    </source>
</reference>
<sequence length="343" mass="37845">MRAAALLRATRSLRHALDQGCMHIRPGPTTGGVASVAPVRPRLDLRCAGSSVSSVTPDDMKMRGGVILGSGAAHSEASSAGQSVGVVMAEPAGALSPAATTSAKPSARAAFEVRSKKRKVKIDMSRYRPLPPPPPSRIAGLRGEVCAEDWGRVLRMRTPSMLTANRDVRIGYYEILGTKTIPIPEAKPDLFMEHFGDFSWLDDRLATGQMYMTFEQPGSTHFLRTVAVDDTLYLEKMAGDVNERIELGNVVVVGHRDYSVIGRPYVSGAKVIARIEEQTKSAYQEKVVFKKRKGYTRRVGHRQYVTRIRIEGLEYSRPPPERLRPVPLIFSRGIPYKHPEPKV</sequence>
<dbReference type="SUPFAM" id="SSF141091">
    <property type="entry name" value="L21p-like"/>
    <property type="match status" value="1"/>
</dbReference>
<dbReference type="HAMAP" id="MF_01363">
    <property type="entry name" value="Ribosomal_bL21"/>
    <property type="match status" value="1"/>
</dbReference>
<evidence type="ECO:0000256" key="2">
    <source>
        <dbReference type="ARBA" id="ARBA00022980"/>
    </source>
</evidence>
<dbReference type="EMBL" id="VRMN01000009">
    <property type="protein sequence ID" value="KAA8492478.1"/>
    <property type="molecule type" value="Genomic_DNA"/>
</dbReference>
<keyword evidence="2 6" id="KW-0689">Ribosomal protein</keyword>
<dbReference type="NCBIfam" id="TIGR00061">
    <property type="entry name" value="L21"/>
    <property type="match status" value="1"/>
</dbReference>
<dbReference type="Pfam" id="PF00829">
    <property type="entry name" value="Ribosomal_L21p"/>
    <property type="match status" value="1"/>
</dbReference>
<dbReference type="AlphaFoldDB" id="A0A5J4YMK6"/>
<name>A0A5J4YMK6_PORPP</name>
<dbReference type="InterPro" id="IPR036164">
    <property type="entry name" value="bL21-like_sf"/>
</dbReference>
<dbReference type="Proteomes" id="UP000324585">
    <property type="component" value="Unassembled WGS sequence"/>
</dbReference>
<proteinExistence type="inferred from homology"/>
<gene>
    <name evidence="6" type="ORF">FVE85_7985</name>
</gene>
<dbReference type="InterPro" id="IPR028909">
    <property type="entry name" value="bL21-like"/>
</dbReference>
<evidence type="ECO:0000256" key="4">
    <source>
        <dbReference type="ARBA" id="ARBA00035397"/>
    </source>
</evidence>
<evidence type="ECO:0000313" key="6">
    <source>
        <dbReference type="EMBL" id="KAA8492478.1"/>
    </source>
</evidence>
<comment type="similarity">
    <text evidence="1">Belongs to the bacterial ribosomal protein bL21 family.</text>
</comment>
<dbReference type="PANTHER" id="PTHR21349">
    <property type="entry name" value="50S RIBOSOMAL PROTEIN L21"/>
    <property type="match status" value="1"/>
</dbReference>
<dbReference type="GO" id="GO:0003735">
    <property type="term" value="F:structural constituent of ribosome"/>
    <property type="evidence" value="ECO:0007669"/>
    <property type="project" value="InterPro"/>
</dbReference>
<dbReference type="GO" id="GO:0005762">
    <property type="term" value="C:mitochondrial large ribosomal subunit"/>
    <property type="evidence" value="ECO:0007669"/>
    <property type="project" value="TreeGrafter"/>
</dbReference>
<organism evidence="6 7">
    <name type="scientific">Porphyridium purpureum</name>
    <name type="common">Red alga</name>
    <name type="synonym">Porphyridium cruentum</name>
    <dbReference type="NCBI Taxonomy" id="35688"/>
    <lineage>
        <taxon>Eukaryota</taxon>
        <taxon>Rhodophyta</taxon>
        <taxon>Bangiophyceae</taxon>
        <taxon>Porphyridiales</taxon>
        <taxon>Porphyridiaceae</taxon>
        <taxon>Porphyridium</taxon>
    </lineage>
</organism>
<accession>A0A5J4YMK6</accession>
<protein>
    <recommendedName>
        <fullName evidence="5">Large ribosomal subunit protein bL21m</fullName>
    </recommendedName>
    <alternativeName>
        <fullName evidence="4">50S ribosomal protein L21, chloroplastic</fullName>
    </alternativeName>
</protein>
<keyword evidence="3" id="KW-0687">Ribonucleoprotein</keyword>
<dbReference type="GO" id="GO:0003723">
    <property type="term" value="F:RNA binding"/>
    <property type="evidence" value="ECO:0007669"/>
    <property type="project" value="InterPro"/>
</dbReference>
<evidence type="ECO:0000313" key="7">
    <source>
        <dbReference type="Proteomes" id="UP000324585"/>
    </source>
</evidence>
<keyword evidence="7" id="KW-1185">Reference proteome</keyword>
<dbReference type="OrthoDB" id="5994at2759"/>